<feature type="region of interest" description="Disordered" evidence="8">
    <location>
        <begin position="568"/>
        <end position="623"/>
    </location>
</feature>
<dbReference type="FunFam" id="3.40.50.300:FF:000861">
    <property type="entry name" value="Fanconi anemia, complementation group M"/>
    <property type="match status" value="1"/>
</dbReference>
<dbReference type="InterPro" id="IPR044749">
    <property type="entry name" value="FANCM_DEXDc"/>
</dbReference>
<evidence type="ECO:0000256" key="8">
    <source>
        <dbReference type="SAM" id="MobiDB-lite"/>
    </source>
</evidence>
<organism evidence="11 12">
    <name type="scientific">Bemisia tabaci</name>
    <name type="common">Sweetpotato whitefly</name>
    <name type="synonym">Aleurodes tabaci</name>
    <dbReference type="NCBI Taxonomy" id="7038"/>
    <lineage>
        <taxon>Eukaryota</taxon>
        <taxon>Metazoa</taxon>
        <taxon>Ecdysozoa</taxon>
        <taxon>Arthropoda</taxon>
        <taxon>Hexapoda</taxon>
        <taxon>Insecta</taxon>
        <taxon>Pterygota</taxon>
        <taxon>Neoptera</taxon>
        <taxon>Paraneoptera</taxon>
        <taxon>Hemiptera</taxon>
        <taxon>Sternorrhyncha</taxon>
        <taxon>Aleyrodoidea</taxon>
        <taxon>Aleyrodidae</taxon>
        <taxon>Aleyrodinae</taxon>
        <taxon>Bemisia</taxon>
    </lineage>
</organism>
<keyword evidence="12" id="KW-1185">Reference proteome</keyword>
<dbReference type="GO" id="GO:0009378">
    <property type="term" value="F:four-way junction helicase activity"/>
    <property type="evidence" value="ECO:0007669"/>
    <property type="project" value="TreeGrafter"/>
</dbReference>
<dbReference type="PANTHER" id="PTHR14025">
    <property type="entry name" value="FANCONI ANEMIA GROUP M FANCM FAMILY MEMBER"/>
    <property type="match status" value="1"/>
</dbReference>
<evidence type="ECO:0000313" key="11">
    <source>
        <dbReference type="EMBL" id="CAH0382008.1"/>
    </source>
</evidence>
<feature type="compositionally biased region" description="Acidic residues" evidence="8">
    <location>
        <begin position="1473"/>
        <end position="1483"/>
    </location>
</feature>
<protein>
    <recommendedName>
        <fullName evidence="13">Fanconi anemia group M protein</fullName>
    </recommendedName>
</protein>
<comment type="similarity">
    <text evidence="2">Belongs to the DEAD box helicase family. DEAH subfamily. FANCM sub-subfamily.</text>
</comment>
<keyword evidence="4" id="KW-0378">Hydrolase</keyword>
<dbReference type="GO" id="GO:0045003">
    <property type="term" value="P:double-strand break repair via synthesis-dependent strand annealing"/>
    <property type="evidence" value="ECO:0007669"/>
    <property type="project" value="TreeGrafter"/>
</dbReference>
<feature type="compositionally biased region" description="Basic and acidic residues" evidence="8">
    <location>
        <begin position="1484"/>
        <end position="1499"/>
    </location>
</feature>
<evidence type="ECO:0000256" key="4">
    <source>
        <dbReference type="ARBA" id="ARBA00022801"/>
    </source>
</evidence>
<dbReference type="EMBL" id="OU963862">
    <property type="protein sequence ID" value="CAH0382008.1"/>
    <property type="molecule type" value="Genomic_DNA"/>
</dbReference>
<evidence type="ECO:0000256" key="6">
    <source>
        <dbReference type="ARBA" id="ARBA00022840"/>
    </source>
</evidence>
<dbReference type="SUPFAM" id="SSF52540">
    <property type="entry name" value="P-loop containing nucleoside triphosphate hydrolases"/>
    <property type="match status" value="1"/>
</dbReference>
<feature type="compositionally biased region" description="Basic and acidic residues" evidence="8">
    <location>
        <begin position="610"/>
        <end position="623"/>
    </location>
</feature>
<dbReference type="InterPro" id="IPR001650">
    <property type="entry name" value="Helicase_C-like"/>
</dbReference>
<dbReference type="Gene3D" id="3.40.50.300">
    <property type="entry name" value="P-loop containing nucleotide triphosphate hydrolases"/>
    <property type="match status" value="2"/>
</dbReference>
<feature type="region of interest" description="Disordered" evidence="8">
    <location>
        <begin position="1428"/>
        <end position="1448"/>
    </location>
</feature>
<feature type="domain" description="Helicase C-terminal" evidence="10">
    <location>
        <begin position="392"/>
        <end position="553"/>
    </location>
</feature>
<proteinExistence type="inferred from homology"/>
<feature type="region of interest" description="Disordered" evidence="8">
    <location>
        <begin position="1470"/>
        <end position="1499"/>
    </location>
</feature>
<evidence type="ECO:0000256" key="2">
    <source>
        <dbReference type="ARBA" id="ARBA00009889"/>
    </source>
</evidence>
<feature type="region of interest" description="Disordered" evidence="8">
    <location>
        <begin position="1106"/>
        <end position="1129"/>
    </location>
</feature>
<feature type="compositionally biased region" description="Basic and acidic residues" evidence="8">
    <location>
        <begin position="1428"/>
        <end position="1439"/>
    </location>
</feature>
<dbReference type="PROSITE" id="PS51192">
    <property type="entry name" value="HELICASE_ATP_BIND_1"/>
    <property type="match status" value="1"/>
</dbReference>
<dbReference type="GO" id="GO:0043138">
    <property type="term" value="F:3'-5' DNA helicase activity"/>
    <property type="evidence" value="ECO:0007669"/>
    <property type="project" value="TreeGrafter"/>
</dbReference>
<evidence type="ECO:0000256" key="3">
    <source>
        <dbReference type="ARBA" id="ARBA00022741"/>
    </source>
</evidence>
<evidence type="ECO:0000259" key="9">
    <source>
        <dbReference type="PROSITE" id="PS51192"/>
    </source>
</evidence>
<reference evidence="11" key="1">
    <citation type="submission" date="2021-12" db="EMBL/GenBank/DDBJ databases">
        <authorList>
            <person name="King R."/>
        </authorList>
    </citation>
    <scope>NUCLEOTIDE SEQUENCE</scope>
</reference>
<dbReference type="GO" id="GO:0005524">
    <property type="term" value="F:ATP binding"/>
    <property type="evidence" value="ECO:0007669"/>
    <property type="project" value="UniProtKB-KW"/>
</dbReference>
<evidence type="ECO:0000256" key="1">
    <source>
        <dbReference type="ARBA" id="ARBA00004123"/>
    </source>
</evidence>
<evidence type="ECO:0000256" key="5">
    <source>
        <dbReference type="ARBA" id="ARBA00022806"/>
    </source>
</evidence>
<dbReference type="PROSITE" id="PS51194">
    <property type="entry name" value="HELICASE_CTER"/>
    <property type="match status" value="1"/>
</dbReference>
<gene>
    <name evidence="11" type="ORF">BEMITA_LOCUS1601</name>
</gene>
<dbReference type="GO" id="GO:0005634">
    <property type="term" value="C:nucleus"/>
    <property type="evidence" value="ECO:0007669"/>
    <property type="project" value="UniProtKB-SubCell"/>
</dbReference>
<evidence type="ECO:0008006" key="13">
    <source>
        <dbReference type="Google" id="ProtNLM"/>
    </source>
</evidence>
<feature type="domain" description="Helicase ATP-binding" evidence="9">
    <location>
        <begin position="49"/>
        <end position="217"/>
    </location>
</feature>
<dbReference type="SMART" id="SM00490">
    <property type="entry name" value="HELICc"/>
    <property type="match status" value="1"/>
</dbReference>
<evidence type="ECO:0000313" key="12">
    <source>
        <dbReference type="Proteomes" id="UP001152759"/>
    </source>
</evidence>
<dbReference type="Pfam" id="PF00271">
    <property type="entry name" value="Helicase_C"/>
    <property type="match status" value="1"/>
</dbReference>
<name>A0A9P0EWN6_BEMTA</name>
<dbReference type="Proteomes" id="UP001152759">
    <property type="component" value="Chromosome 1"/>
</dbReference>
<dbReference type="CDD" id="cd18033">
    <property type="entry name" value="DEXDc_FANCM"/>
    <property type="match status" value="1"/>
</dbReference>
<evidence type="ECO:0000256" key="7">
    <source>
        <dbReference type="ARBA" id="ARBA00023242"/>
    </source>
</evidence>
<dbReference type="PANTHER" id="PTHR14025:SF20">
    <property type="entry name" value="FANCONI ANEMIA GROUP M PROTEIN"/>
    <property type="match status" value="1"/>
</dbReference>
<comment type="subcellular location">
    <subcellularLocation>
        <location evidence="1">Nucleus</location>
    </subcellularLocation>
</comment>
<keyword evidence="5" id="KW-0347">Helicase</keyword>
<evidence type="ECO:0000259" key="10">
    <source>
        <dbReference type="PROSITE" id="PS51194"/>
    </source>
</evidence>
<keyword evidence="6" id="KW-0067">ATP-binding</keyword>
<dbReference type="GO" id="GO:0000400">
    <property type="term" value="F:four-way junction DNA binding"/>
    <property type="evidence" value="ECO:0007669"/>
    <property type="project" value="TreeGrafter"/>
</dbReference>
<dbReference type="SMART" id="SM00487">
    <property type="entry name" value="DEXDc"/>
    <property type="match status" value="1"/>
</dbReference>
<dbReference type="GO" id="GO:0016787">
    <property type="term" value="F:hydrolase activity"/>
    <property type="evidence" value="ECO:0007669"/>
    <property type="project" value="UniProtKB-KW"/>
</dbReference>
<feature type="region of interest" description="Disordered" evidence="8">
    <location>
        <begin position="1686"/>
        <end position="1740"/>
    </location>
</feature>
<sequence>MNVSVSSLKGNFSDSFYYTGQEADGFFLPSGNYYYYPTNFPVREYQKTIIETALFNNTLVVLPTGLGKTFIAAVVMYNFYRWYPRGLVIFMAPTRPLVTQQINACTNIMGIPPSDITEITGKSVKTNRIDSWKQKRIFFVTPQVMANDVLKNVCDPNRVRCVIFDEAHKARGNYSYCQVIRQMSDFLLKFRILALSATPGNNLEAYQEIIHNLNIAKVQVRAEDSPDVVKYIHGRKLSHIVLKLDNLWKQFQGKLLELYEDYSRPLKDHNVVRGNISTLSAYQVMTLMETFKRKKDIDQNVKNRCNMSLLVCQTLAHAHNLLYTYGFKALYSHFYGESDSCAMPILLKNEKLKSLLRAIDDYFKDKAHEETYVPSHPKFAKLREVIAAHFKTMEQNVELRNSKVIIYCQYRVGVTEAQTALKELEPLVRPVMFIGQSSGKKKSTGLGQKAQLEILNNFKSGTFNTLIATSIGEEGLDIGEVDLIICLDAQQSITRHIQRIGRTGRKRAGACIFLVTEGKEELKFLKCLNASSNFSKMIDPKLLNTSVTAANPRMVPKHIKPKLHFVHIQPDKGGKNEGNFAAEADEESGEGPSSSKDALKRKKNNSKNQGKKEKQSKEAKVERSSNKTTLFSYFIKKNDSKNFDSFCENDAEAKDIFFIVKDKAPKSESKSCELDTIPKDDCINIEENHVDAGSFNSLKVEGFTDLRHSDLSGPDEASAISLSKIQSDSSTQNETKPMISLFQSWVRNYAENRRVLFDENWFDLIHHFMKESSKFPPYSCNTVNTPKDFTLVDYDITFNSSSDESESPVIMSRKPLASSPVILESEPNFLGSNSPILSGNSFKTILSPVNCKVKTHSDLQAGSTSTPKLPSKFKASSSVVSHRMDSNSSLQISIPLKVSVSNQVVNNDLRNSNRATFDEENMLKMFGLSSDPSSFSPEPLTFKISSLVGCETSNGLFPNENNVVTTFKKEKEQDITDLKEIFFGSPKYIIRDMCISEKNTKTYEHRSLAEHNICKKTSTSSPEILTSKVSKSVNLAMSKQLCADGNGVASSVGEGTKQADCIENVKQILSDSFDMFLGNLEDDFLPSVQPPESFSQDQVLTQKENNAPNFTSNIKPNESLKPTNSKSTSGIDTAMAQVESEFGFLLRKNLTFSSLSTKSSILSKESLSSCIYSPQLNRRLRDECKSKDTESSVLIQSMHKTKDFRPGNENSDLPQGKYSNEDGVPFMEEEMTNKSIVVRKFYEGGMQNPKLEKDSSKENNSKENFNLLSLWNPKNSLKFCEGPKLPQQVFPKRLSSINTETGPSKICSSNPHKSSPWQNVESESRGISFANKHNNSFMNPSVSKDAMFSKRGGEMLKPEFQAIQVKNQNSPDSKFHDLTVADHAQCKNERSRKNKHKLLKKELELKNANKDGLYSGCDFDDIFFELQPSDKPRNHDEPPKVSNNIQSFPSLKKAKKKKNCFIEWEAEVSGSDVSEDENEDEDKDQGKPDSFIHDDHASVSNHEHTITAQYLESIKSLPTGPGKFKIPVLSDKIDKNVYSQAFNNDTDYQNDSFCVDEEVWEEYDCSEDEKTFEETVKKTTCKSGKRKRIIDSNSSSEDVIEMHSSFNEESINAEITLLPDYDDNLYTTRKPTRRKICHSEKFSELKKIIEAKKSKNKPGAGTLSEELVGNSVSFVLQKSPAVQKINDVSDSDADSDDFFLKPSGRGINIRPKPSSNSNTNAIGKQTKKKTKMNLFSSDED</sequence>
<feature type="compositionally biased region" description="Polar residues" evidence="8">
    <location>
        <begin position="1713"/>
        <end position="1723"/>
    </location>
</feature>
<dbReference type="Pfam" id="PF04851">
    <property type="entry name" value="ResIII"/>
    <property type="match status" value="1"/>
</dbReference>
<dbReference type="InterPro" id="IPR014001">
    <property type="entry name" value="Helicase_ATP-bd"/>
</dbReference>
<dbReference type="InterPro" id="IPR027417">
    <property type="entry name" value="P-loop_NTPase"/>
</dbReference>
<accession>A0A9P0EWN6</accession>
<dbReference type="InterPro" id="IPR006935">
    <property type="entry name" value="Helicase/UvrB_N"/>
</dbReference>
<keyword evidence="3" id="KW-0547">Nucleotide-binding</keyword>
<dbReference type="GO" id="GO:0036297">
    <property type="term" value="P:interstrand cross-link repair"/>
    <property type="evidence" value="ECO:0007669"/>
    <property type="project" value="TreeGrafter"/>
</dbReference>
<keyword evidence="7" id="KW-0539">Nucleus</keyword>